<sequence length="176" mass="19285">MPLAPPRYDRLPTAVISSELLRGVLRRCGPGVRSVGWPDGPAVRLAVLAPWSGGGLIAVGLTAAWVWGALREPGTPLHFSTPGARRPRPEPDGARRVHQYGIAEEDVVELASGRRATSPERTACDLLSFEPRFEAPLRVACRLLLSGAGRRRAARERILSGMPRYRRRALARWEAL</sequence>
<evidence type="ECO:0000313" key="1">
    <source>
        <dbReference type="EMBL" id="UOQ58693.1"/>
    </source>
</evidence>
<dbReference type="EMBL" id="CP095045">
    <property type="protein sequence ID" value="UOQ58693.1"/>
    <property type="molecule type" value="Genomic_DNA"/>
</dbReference>
<evidence type="ECO:0008006" key="3">
    <source>
        <dbReference type="Google" id="ProtNLM"/>
    </source>
</evidence>
<accession>A0ABY4FQZ4</accession>
<reference evidence="1 2" key="1">
    <citation type="submission" date="2022-04" db="EMBL/GenBank/DDBJ databases">
        <title>Leucobacter sp. isolated from rhizosphere of garlic.</title>
        <authorList>
            <person name="Won M."/>
            <person name="Lee C.-M."/>
            <person name="Woen H.-Y."/>
            <person name="Kwon S.-W."/>
        </authorList>
    </citation>
    <scope>NUCLEOTIDE SEQUENCE [LARGE SCALE GENOMIC DNA]</scope>
    <source>
        <strain evidence="1 2">H21R-40</strain>
    </source>
</reference>
<dbReference type="Proteomes" id="UP000831786">
    <property type="component" value="Chromosome"/>
</dbReference>
<evidence type="ECO:0000313" key="2">
    <source>
        <dbReference type="Proteomes" id="UP000831786"/>
    </source>
</evidence>
<name>A0ABY4FQZ4_9MICO</name>
<protein>
    <recommendedName>
        <fullName evidence="3">AbiEi antitoxin C-terminal domain-containing protein</fullName>
    </recommendedName>
</protein>
<keyword evidence="2" id="KW-1185">Reference proteome</keyword>
<organism evidence="1 2">
    <name type="scientific">Leucobacter allii</name>
    <dbReference type="NCBI Taxonomy" id="2932247"/>
    <lineage>
        <taxon>Bacteria</taxon>
        <taxon>Bacillati</taxon>
        <taxon>Actinomycetota</taxon>
        <taxon>Actinomycetes</taxon>
        <taxon>Micrococcales</taxon>
        <taxon>Microbacteriaceae</taxon>
        <taxon>Leucobacter</taxon>
    </lineage>
</organism>
<proteinExistence type="predicted"/>
<gene>
    <name evidence="1" type="ORF">MUN78_07685</name>
</gene>
<dbReference type="RefSeq" id="WP_244729797.1">
    <property type="nucleotide sequence ID" value="NZ_CP095045.1"/>
</dbReference>